<dbReference type="OrthoDB" id="10680807at2759"/>
<name>A0A7I8W6E9_9ANNE</name>
<evidence type="ECO:0000256" key="2">
    <source>
        <dbReference type="SAM" id="MobiDB-lite"/>
    </source>
</evidence>
<gene>
    <name evidence="3" type="ORF">DGYR_LOCUS11335</name>
</gene>
<dbReference type="Proteomes" id="UP000549394">
    <property type="component" value="Unassembled WGS sequence"/>
</dbReference>
<feature type="compositionally biased region" description="Polar residues" evidence="2">
    <location>
        <begin position="417"/>
        <end position="429"/>
    </location>
</feature>
<organism evidence="3 4">
    <name type="scientific">Dimorphilus gyrociliatus</name>
    <dbReference type="NCBI Taxonomy" id="2664684"/>
    <lineage>
        <taxon>Eukaryota</taxon>
        <taxon>Metazoa</taxon>
        <taxon>Spiralia</taxon>
        <taxon>Lophotrochozoa</taxon>
        <taxon>Annelida</taxon>
        <taxon>Polychaeta</taxon>
        <taxon>Polychaeta incertae sedis</taxon>
        <taxon>Dinophilidae</taxon>
        <taxon>Dimorphilus</taxon>
    </lineage>
</organism>
<dbReference type="AlphaFoldDB" id="A0A7I8W6E9"/>
<proteinExistence type="predicted"/>
<comment type="caution">
    <text evidence="3">The sequence shown here is derived from an EMBL/GenBank/DDBJ whole genome shotgun (WGS) entry which is preliminary data.</text>
</comment>
<keyword evidence="4" id="KW-1185">Reference proteome</keyword>
<feature type="region of interest" description="Disordered" evidence="2">
    <location>
        <begin position="28"/>
        <end position="67"/>
    </location>
</feature>
<evidence type="ECO:0000313" key="3">
    <source>
        <dbReference type="EMBL" id="CAD5123682.1"/>
    </source>
</evidence>
<dbReference type="EMBL" id="CAJFCJ010000019">
    <property type="protein sequence ID" value="CAD5123682.1"/>
    <property type="molecule type" value="Genomic_DNA"/>
</dbReference>
<feature type="region of interest" description="Disordered" evidence="2">
    <location>
        <begin position="228"/>
        <end position="265"/>
    </location>
</feature>
<accession>A0A7I8W6E9</accession>
<evidence type="ECO:0000313" key="4">
    <source>
        <dbReference type="Proteomes" id="UP000549394"/>
    </source>
</evidence>
<sequence>METNFTEERKKMAGEDVFRTECKYDDEKEEKVIEDANTGSPLKSISPERRLSVESTGSNSSASRISQVYLSRKQTPVKLNNGAQDSEYSADELLQDFLSKNSLTNVSPTTVKILINKAVQCLVGENTKLTTKIEKLEEEKAKMLSDIQDSSGSLDSKLREEEEKCKKLVLQLENIKNKNEILMNENKKIISDREVDVEKLKNELSTIQRELESKDRDNVKLKKDLDNMKNELTSKESSLAAAQRKMEELKEKKPPPITTKQPVTPASSKKNYIELEILHEVDMLKNAKEDWIRERRDLEKKYSTLNQEAGDLQRKIEEQANELRNERKRHSLLTRQYNSLMEENNRLKQKLGLKLVSNNQHRQPENGRLSARQDRAVMIVPPHNVHRSKTEIIGLNNSRPIGLDGERISGKRLVERPSSSKASVPSNGFPQIRSKSRERIG</sequence>
<dbReference type="Gene3D" id="1.20.5.1160">
    <property type="entry name" value="Vasodilator-stimulated phosphoprotein"/>
    <property type="match status" value="1"/>
</dbReference>
<evidence type="ECO:0000256" key="1">
    <source>
        <dbReference type="SAM" id="Coils"/>
    </source>
</evidence>
<feature type="region of interest" description="Disordered" evidence="2">
    <location>
        <begin position="413"/>
        <end position="441"/>
    </location>
</feature>
<feature type="compositionally biased region" description="Polar residues" evidence="2">
    <location>
        <begin position="53"/>
        <end position="67"/>
    </location>
</feature>
<feature type="coiled-coil region" evidence="1">
    <location>
        <begin position="281"/>
        <end position="350"/>
    </location>
</feature>
<feature type="compositionally biased region" description="Basic and acidic residues" evidence="2">
    <location>
        <begin position="244"/>
        <end position="254"/>
    </location>
</feature>
<reference evidence="3 4" key="1">
    <citation type="submission" date="2020-08" db="EMBL/GenBank/DDBJ databases">
        <authorList>
            <person name="Hejnol A."/>
        </authorList>
    </citation>
    <scope>NUCLEOTIDE SEQUENCE [LARGE SCALE GENOMIC DNA]</scope>
</reference>
<keyword evidence="1" id="KW-0175">Coiled coil</keyword>
<protein>
    <submittedName>
        <fullName evidence="3">DgyrCDS12006</fullName>
    </submittedName>
</protein>